<dbReference type="InterPro" id="IPR038437">
    <property type="entry name" value="GINS_Psf3_sf"/>
</dbReference>
<reference evidence="3" key="1">
    <citation type="journal article" date="2022" name="Nat. Microbiol.">
        <title>Unique mobile elements and scalable gene flow at the prokaryote-eukaryote boundary revealed by circularized Asgard archaea genomes.</title>
        <authorList>
            <person name="Wu F."/>
            <person name="Speth D.R."/>
            <person name="Philosof A."/>
            <person name="Cremiere A."/>
            <person name="Narayanan A."/>
            <person name="Barco R.A."/>
            <person name="Connon S.A."/>
            <person name="Amend J.P."/>
            <person name="Antoshechkin I.A."/>
            <person name="Orphan V.J."/>
        </authorList>
    </citation>
    <scope>NUCLEOTIDE SEQUENCE</scope>
    <source>
        <strain evidence="3">PM71</strain>
    </source>
</reference>
<feature type="domain" description="GINS subunit" evidence="2">
    <location>
        <begin position="83"/>
        <end position="175"/>
    </location>
</feature>
<dbReference type="InterPro" id="IPR021151">
    <property type="entry name" value="GINS_A"/>
</dbReference>
<dbReference type="Pfam" id="PF05916">
    <property type="entry name" value="Sld5"/>
    <property type="match status" value="1"/>
</dbReference>
<organism evidence="3">
    <name type="scientific">Candidatus Heimdallarchaeum aukensis</name>
    <dbReference type="NCBI Taxonomy" id="2876573"/>
    <lineage>
        <taxon>Archaea</taxon>
        <taxon>Promethearchaeati</taxon>
        <taxon>Candidatus Heimdallarchaeota</taxon>
        <taxon>Candidatus Heimdallarchaeia (ex Rinke et al. 2021) (nom. nud.)</taxon>
        <taxon>Candidatus Heimdallarchaeales</taxon>
        <taxon>Candidatus Heimdallarchaeaceae</taxon>
        <taxon>Candidatus Heimdallarchaeum</taxon>
    </lineage>
</organism>
<evidence type="ECO:0000256" key="1">
    <source>
        <dbReference type="SAM" id="Coils"/>
    </source>
</evidence>
<dbReference type="AlphaFoldDB" id="A0A9Y1BKS7"/>
<dbReference type="CDD" id="cd11714">
    <property type="entry name" value="GINS_A_archaea"/>
    <property type="match status" value="1"/>
</dbReference>
<name>A0A9Y1BKS7_9ARCH</name>
<sequence>MHLTKDEVLKELERLQHDFEEKKVEVKCLESREEFDIGGKKIKLQKGSILQIPFWIAYILHKESLVEYDFLKKFNLSSVHFLTEKEKAKKALQPIDPFFYIIAKKTIEEFKEQKTISFRELEILEIELRELMTLRLNKVINMSTKSKNITSTIRNLTVEEKWLYDIVADAVEKWKIMVG</sequence>
<dbReference type="Proteomes" id="UP001201020">
    <property type="component" value="Chromosome"/>
</dbReference>
<dbReference type="EMBL" id="CP084166">
    <property type="protein sequence ID" value="UJG40686.1"/>
    <property type="molecule type" value="Genomic_DNA"/>
</dbReference>
<evidence type="ECO:0000313" key="3">
    <source>
        <dbReference type="EMBL" id="UJG40686.1"/>
    </source>
</evidence>
<evidence type="ECO:0000259" key="2">
    <source>
        <dbReference type="Pfam" id="PF05916"/>
    </source>
</evidence>
<dbReference type="Gene3D" id="1.20.58.2050">
    <property type="match status" value="1"/>
</dbReference>
<proteinExistence type="predicted"/>
<protein>
    <submittedName>
        <fullName evidence="3">DNA replication complex GINS family protein</fullName>
    </submittedName>
</protein>
<gene>
    <name evidence="3" type="ORF">K9W45_12730</name>
</gene>
<feature type="coiled-coil region" evidence="1">
    <location>
        <begin position="5"/>
        <end position="32"/>
    </location>
</feature>
<accession>A0A9Y1BKS7</accession>
<keyword evidence="1" id="KW-0175">Coiled coil</keyword>